<dbReference type="EMBL" id="JAWDIE010000005">
    <property type="protein sequence ID" value="MEJ7137650.1"/>
    <property type="molecule type" value="Genomic_DNA"/>
</dbReference>
<evidence type="ECO:0000313" key="1">
    <source>
        <dbReference type="EMBL" id="MEJ7137650.1"/>
    </source>
</evidence>
<accession>A0ACC6P083</accession>
<evidence type="ECO:0000313" key="2">
    <source>
        <dbReference type="Proteomes" id="UP001364695"/>
    </source>
</evidence>
<keyword evidence="2" id="KW-1185">Reference proteome</keyword>
<organism evidence="1 2">
    <name type="scientific">Amphibiibacter pelophylacis</name>
    <dbReference type="NCBI Taxonomy" id="1799477"/>
    <lineage>
        <taxon>Bacteria</taxon>
        <taxon>Pseudomonadati</taxon>
        <taxon>Pseudomonadota</taxon>
        <taxon>Betaproteobacteria</taxon>
        <taxon>Burkholderiales</taxon>
        <taxon>Sphaerotilaceae</taxon>
        <taxon>Amphibiibacter</taxon>
    </lineage>
</organism>
<gene>
    <name evidence="1" type="ORF">RV045_04285</name>
</gene>
<comment type="caution">
    <text evidence="1">The sequence shown here is derived from an EMBL/GenBank/DDBJ whole genome shotgun (WGS) entry which is preliminary data.</text>
</comment>
<proteinExistence type="predicted"/>
<name>A0ACC6P083_9BURK</name>
<dbReference type="Proteomes" id="UP001364695">
    <property type="component" value="Unassembled WGS sequence"/>
</dbReference>
<sequence length="163" mass="17720">MPKADLDKTDIGILAALQKNGRLSNVELAETVALSPSPCLRRLKLLEDNGIIQGYVARLSPQALGLDIHAFVRLQVDRHRPEAVQALLDAVASWPEVTGCFSLAGDTECLLDIRASDMAHYARFVQEQLLAQPAVLSARSSFVLRTWKDSTELPLDALSASGD</sequence>
<reference evidence="1" key="1">
    <citation type="submission" date="2023-10" db="EMBL/GenBank/DDBJ databases">
        <title>Amphibacter perezi, gen. nov., sp. nov. a novel taxa of the family Comamonadaceae, class Betaproteobacteria isolated from the skin microbiota of Pelophylax perezi from different populations.</title>
        <authorList>
            <person name="Costa S."/>
            <person name="Proenca D.N."/>
            <person name="Lopes I."/>
            <person name="Morais P.V."/>
        </authorList>
    </citation>
    <scope>NUCLEOTIDE SEQUENCE</scope>
    <source>
        <strain evidence="1">SL12-8</strain>
    </source>
</reference>
<protein>
    <submittedName>
        <fullName evidence="1">Lrp/AsnC family transcriptional regulator</fullName>
    </submittedName>
</protein>